<dbReference type="SMART" id="SM00355">
    <property type="entry name" value="ZnF_C2H2"/>
    <property type="match status" value="3"/>
</dbReference>
<dbReference type="Gene3D" id="3.30.160.60">
    <property type="entry name" value="Classic Zinc Finger"/>
    <property type="match status" value="1"/>
</dbReference>
<dbReference type="InterPro" id="IPR051061">
    <property type="entry name" value="Zinc_finger_trans_reg"/>
</dbReference>
<feature type="region of interest" description="Disordered" evidence="9">
    <location>
        <begin position="1"/>
        <end position="72"/>
    </location>
</feature>
<sequence length="799" mass="86886">MPSVTIHPRRRPAEDASPSVTSSLIDSFQNMSLRKGETFHNPTTSEQKNDLWDPLEMNKKTPSMPGRSTTCPKSLEDLLIGAGERRAADLLARVDKAIETQSKLALGAALNDPEVLPVPSFMVEQTDAARPRPHRHSHSSDSGMGSSVADSDVDAKSSTTDNAASPSPKSTHSLSTISDTTERRGLSKYAAEQIHKYIIQPILREAALKDFHPLIEGVPERIGNKEIKNLRDLEKTLIFLAPDHARSPSKYLQFCERTIRVLHTTVTTLHESDQRAPTDRPYTQGYFFDLVEQVCLDDCMRLEGMRNIDVFVQIRRYATILAATREKQAKGEKTDAMDYTEGESVSLYGGMSHTGQPAELVRHTKDGRTISLATGAEIDESSVAASMKRPMLDIDNDDVARSMARRKKGAKPEIHECSVPGCDKEFKRPCDLTKHLKTHERPWKCPDEGCKYHTLGWPTEKECDRHVNDKHSAAPPLYKCLFDNCPYTSKRESNCKQHMEKAHGWQYVRSKNNGKGKAISGVRLPNGSVSGSPGSAMLTPLTPIVPSPSTQSLSSSAASRHDSLAPPPGVAGPSNYDAPALIQPSPDFAGHFNMDFDFNFNDMTSTWPTPAMSDDHHASSASSTSGLQFDGASSGYEDNLSPQQLALEDFHWDNFNLGCLQQPSPPSANPNLQHLSVDSGFSSAGSMMHPSPGTTAPLDHTFSNTMYSGGSNAGGMEMNFDDVMTANAGPSQDFTLFGNTAMSANGGYQHYGDGTAGAGVGAGAAGDMMPSLPFNEGSSWGTLNFAAHDDPLKELFPSL</sequence>
<feature type="domain" description="C2H2-type" evidence="10">
    <location>
        <begin position="415"/>
        <end position="439"/>
    </location>
</feature>
<feature type="compositionally biased region" description="Basic and acidic residues" evidence="9">
    <location>
        <begin position="47"/>
        <end position="59"/>
    </location>
</feature>
<keyword evidence="7" id="KW-0539">Nucleus</keyword>
<dbReference type="Proteomes" id="UP000269539">
    <property type="component" value="Unassembled WGS sequence"/>
</dbReference>
<evidence type="ECO:0000256" key="5">
    <source>
        <dbReference type="ARBA" id="ARBA00023015"/>
    </source>
</evidence>
<evidence type="ECO:0000256" key="9">
    <source>
        <dbReference type="SAM" id="MobiDB-lite"/>
    </source>
</evidence>
<evidence type="ECO:0000256" key="4">
    <source>
        <dbReference type="ARBA" id="ARBA00022833"/>
    </source>
</evidence>
<dbReference type="EMBL" id="QWIO01001492">
    <property type="protein sequence ID" value="RMY70866.1"/>
    <property type="molecule type" value="Genomic_DNA"/>
</dbReference>
<accession>A0A3M7E3S2</accession>
<keyword evidence="2" id="KW-0479">Metal-binding</keyword>
<dbReference type="InterPro" id="IPR013087">
    <property type="entry name" value="Znf_C2H2_type"/>
</dbReference>
<feature type="compositionally biased region" description="Low complexity" evidence="9">
    <location>
        <begin position="547"/>
        <end position="558"/>
    </location>
</feature>
<comment type="caution">
    <text evidence="11">The sequence shown here is derived from an EMBL/GenBank/DDBJ whole genome shotgun (WGS) entry which is preliminary data.</text>
</comment>
<evidence type="ECO:0000256" key="6">
    <source>
        <dbReference type="ARBA" id="ARBA00023163"/>
    </source>
</evidence>
<feature type="region of interest" description="Disordered" evidence="9">
    <location>
        <begin position="126"/>
        <end position="182"/>
    </location>
</feature>
<evidence type="ECO:0000256" key="1">
    <source>
        <dbReference type="ARBA" id="ARBA00004123"/>
    </source>
</evidence>
<feature type="compositionally biased region" description="Low complexity" evidence="9">
    <location>
        <begin position="140"/>
        <end position="161"/>
    </location>
</feature>
<evidence type="ECO:0000313" key="11">
    <source>
        <dbReference type="EMBL" id="RMY70866.1"/>
    </source>
</evidence>
<dbReference type="PROSITE" id="PS50157">
    <property type="entry name" value="ZINC_FINGER_C2H2_2"/>
    <property type="match status" value="1"/>
</dbReference>
<feature type="compositionally biased region" description="Polar residues" evidence="9">
    <location>
        <begin position="669"/>
        <end position="685"/>
    </location>
</feature>
<dbReference type="PROSITE" id="PS00028">
    <property type="entry name" value="ZINC_FINGER_C2H2_1"/>
    <property type="match status" value="1"/>
</dbReference>
<organism evidence="11 12">
    <name type="scientific">Hortaea werneckii</name>
    <name type="common">Black yeast</name>
    <name type="synonym">Cladosporium werneckii</name>
    <dbReference type="NCBI Taxonomy" id="91943"/>
    <lineage>
        <taxon>Eukaryota</taxon>
        <taxon>Fungi</taxon>
        <taxon>Dikarya</taxon>
        <taxon>Ascomycota</taxon>
        <taxon>Pezizomycotina</taxon>
        <taxon>Dothideomycetes</taxon>
        <taxon>Dothideomycetidae</taxon>
        <taxon>Mycosphaerellales</taxon>
        <taxon>Teratosphaeriaceae</taxon>
        <taxon>Hortaea</taxon>
    </lineage>
</organism>
<evidence type="ECO:0000313" key="12">
    <source>
        <dbReference type="Proteomes" id="UP000269539"/>
    </source>
</evidence>
<dbReference type="PANTHER" id="PTHR46179">
    <property type="entry name" value="ZINC FINGER PROTEIN"/>
    <property type="match status" value="1"/>
</dbReference>
<dbReference type="GO" id="GO:0005634">
    <property type="term" value="C:nucleus"/>
    <property type="evidence" value="ECO:0007669"/>
    <property type="project" value="UniProtKB-SubCell"/>
</dbReference>
<dbReference type="VEuPathDB" id="FungiDB:BTJ68_02454"/>
<reference evidence="11 12" key="1">
    <citation type="journal article" date="2018" name="BMC Genomics">
        <title>Genomic evidence for intraspecific hybridization in a clonal and extremely halotolerant yeast.</title>
        <authorList>
            <person name="Gostincar C."/>
            <person name="Stajich J.E."/>
            <person name="Zupancic J."/>
            <person name="Zalar P."/>
            <person name="Gunde-Cimerman N."/>
        </authorList>
    </citation>
    <scope>NUCLEOTIDE SEQUENCE [LARGE SCALE GENOMIC DNA]</scope>
    <source>
        <strain evidence="11 12">EXF-10513</strain>
    </source>
</reference>
<dbReference type="AlphaFoldDB" id="A0A3M7E3S2"/>
<feature type="region of interest" description="Disordered" evidence="9">
    <location>
        <begin position="661"/>
        <end position="689"/>
    </location>
</feature>
<keyword evidence="6" id="KW-0804">Transcription</keyword>
<dbReference type="InterPro" id="IPR036236">
    <property type="entry name" value="Znf_C2H2_sf"/>
</dbReference>
<keyword evidence="4" id="KW-0862">Zinc</keyword>
<proteinExistence type="predicted"/>
<evidence type="ECO:0000256" key="2">
    <source>
        <dbReference type="ARBA" id="ARBA00022723"/>
    </source>
</evidence>
<feature type="compositionally biased region" description="Polar residues" evidence="9">
    <location>
        <begin position="162"/>
        <end position="179"/>
    </location>
</feature>
<keyword evidence="5" id="KW-0805">Transcription regulation</keyword>
<evidence type="ECO:0000256" key="8">
    <source>
        <dbReference type="PROSITE-ProRule" id="PRU00042"/>
    </source>
</evidence>
<name>A0A3M7E3S2_HORWE</name>
<evidence type="ECO:0000256" key="3">
    <source>
        <dbReference type="ARBA" id="ARBA00022771"/>
    </source>
</evidence>
<comment type="subcellular location">
    <subcellularLocation>
        <location evidence="1">Nucleus</location>
    </subcellularLocation>
</comment>
<protein>
    <recommendedName>
        <fullName evidence="10">C2H2-type domain-containing protein</fullName>
    </recommendedName>
</protein>
<evidence type="ECO:0000259" key="10">
    <source>
        <dbReference type="PROSITE" id="PS50157"/>
    </source>
</evidence>
<evidence type="ECO:0000256" key="7">
    <source>
        <dbReference type="ARBA" id="ARBA00023242"/>
    </source>
</evidence>
<dbReference type="GO" id="GO:0008270">
    <property type="term" value="F:zinc ion binding"/>
    <property type="evidence" value="ECO:0007669"/>
    <property type="project" value="UniProtKB-KW"/>
</dbReference>
<feature type="compositionally biased region" description="Polar residues" evidence="9">
    <location>
        <begin position="18"/>
        <end position="32"/>
    </location>
</feature>
<gene>
    <name evidence="11" type="ORF">D0864_10783</name>
</gene>
<dbReference type="SUPFAM" id="SSF57667">
    <property type="entry name" value="beta-beta-alpha zinc fingers"/>
    <property type="match status" value="1"/>
</dbReference>
<dbReference type="GO" id="GO:0006357">
    <property type="term" value="P:regulation of transcription by RNA polymerase II"/>
    <property type="evidence" value="ECO:0007669"/>
    <property type="project" value="TreeGrafter"/>
</dbReference>
<dbReference type="PANTHER" id="PTHR46179:SF13">
    <property type="entry name" value="C2H2-TYPE DOMAIN-CONTAINING PROTEIN"/>
    <property type="match status" value="1"/>
</dbReference>
<feature type="region of interest" description="Disordered" evidence="9">
    <location>
        <begin position="516"/>
        <end position="582"/>
    </location>
</feature>
<feature type="region of interest" description="Disordered" evidence="9">
    <location>
        <begin position="611"/>
        <end position="637"/>
    </location>
</feature>
<keyword evidence="3 8" id="KW-0863">Zinc-finger</keyword>